<proteinExistence type="predicted"/>
<protein>
    <submittedName>
        <fullName evidence="2">Amino acid adenylation</fullName>
    </submittedName>
</protein>
<name>F3G169_PSESX</name>
<comment type="caution">
    <text evidence="2">The sequence shown here is derived from an EMBL/GenBank/DDBJ whole genome shotgun (WGS) entry which is preliminary data.</text>
</comment>
<gene>
    <name evidence="2" type="ORF">PSYJA_46943</name>
</gene>
<feature type="non-terminal residue" evidence="2">
    <location>
        <position position="1"/>
    </location>
</feature>
<accession>F3G169</accession>
<sequence length="34" mass="3496">GKLDRKALPAPDAGALISRGYEAPQGETETQIAA</sequence>
<reference evidence="2 3" key="1">
    <citation type="journal article" date="2011" name="PLoS Pathog.">
        <title>Dynamic evolution of pathogenicity revealed by sequencing and comparative genomics of 19 Pseudomonas syringae isolates.</title>
        <authorList>
            <person name="Baltrus D.A."/>
            <person name="Nishimura M.T."/>
            <person name="Romanchuk A."/>
            <person name="Chang J.H."/>
            <person name="Mukhtar M.S."/>
            <person name="Cherkis K."/>
            <person name="Roach J."/>
            <person name="Grant S.R."/>
            <person name="Jones C.D."/>
            <person name="Dangl J.L."/>
        </authorList>
    </citation>
    <scope>NUCLEOTIDE SEQUENCE [LARGE SCALE GENOMIC DNA]</scope>
    <source>
        <strain evidence="3">M301072PT</strain>
    </source>
</reference>
<organism evidence="2 3">
    <name type="scientific">Pseudomonas syringae pv. japonica str. M301072</name>
    <dbReference type="NCBI Taxonomy" id="629262"/>
    <lineage>
        <taxon>Bacteria</taxon>
        <taxon>Pseudomonadati</taxon>
        <taxon>Pseudomonadota</taxon>
        <taxon>Gammaproteobacteria</taxon>
        <taxon>Pseudomonadales</taxon>
        <taxon>Pseudomonadaceae</taxon>
        <taxon>Pseudomonas</taxon>
        <taxon>Pseudomonas syringae</taxon>
    </lineage>
</organism>
<evidence type="ECO:0000313" key="2">
    <source>
        <dbReference type="EMBL" id="EGH36211.1"/>
    </source>
</evidence>
<evidence type="ECO:0000313" key="3">
    <source>
        <dbReference type="Proteomes" id="UP000004471"/>
    </source>
</evidence>
<dbReference type="Proteomes" id="UP000004471">
    <property type="component" value="Unassembled WGS sequence"/>
</dbReference>
<evidence type="ECO:0000256" key="1">
    <source>
        <dbReference type="SAM" id="MobiDB-lite"/>
    </source>
</evidence>
<feature type="non-terminal residue" evidence="2">
    <location>
        <position position="34"/>
    </location>
</feature>
<dbReference type="EMBL" id="AEAH01004566">
    <property type="protein sequence ID" value="EGH36211.1"/>
    <property type="molecule type" value="Genomic_DNA"/>
</dbReference>
<feature type="region of interest" description="Disordered" evidence="1">
    <location>
        <begin position="1"/>
        <end position="34"/>
    </location>
</feature>
<dbReference type="AlphaFoldDB" id="F3G169"/>